<dbReference type="EMBL" id="JAUSXB010000001">
    <property type="protein sequence ID" value="MDQ0675773.1"/>
    <property type="molecule type" value="Genomic_DNA"/>
</dbReference>
<dbReference type="CDD" id="cd03801">
    <property type="entry name" value="GT4_PimA-like"/>
    <property type="match status" value="1"/>
</dbReference>
<name>A0ABU0PP74_9MICC</name>
<reference evidence="3 4" key="1">
    <citation type="submission" date="2023-07" db="EMBL/GenBank/DDBJ databases">
        <title>Comparative genomics of wheat-associated soil bacteria to identify genetic determinants of phenazine resistance.</title>
        <authorList>
            <person name="Mouncey N."/>
        </authorList>
    </citation>
    <scope>NUCLEOTIDE SEQUENCE [LARGE SCALE GENOMIC DNA]</scope>
    <source>
        <strain evidence="3 4">W1I3</strain>
    </source>
</reference>
<dbReference type="Proteomes" id="UP001236806">
    <property type="component" value="Unassembled WGS sequence"/>
</dbReference>
<evidence type="ECO:0000313" key="4">
    <source>
        <dbReference type="Proteomes" id="UP001236806"/>
    </source>
</evidence>
<proteinExistence type="predicted"/>
<dbReference type="SUPFAM" id="SSF53756">
    <property type="entry name" value="UDP-Glycosyltransferase/glycogen phosphorylase"/>
    <property type="match status" value="1"/>
</dbReference>
<gene>
    <name evidence="3" type="ORF">QFZ36_003334</name>
</gene>
<feature type="domain" description="Glycosyl transferase family 1" evidence="2">
    <location>
        <begin position="164"/>
        <end position="284"/>
    </location>
</feature>
<keyword evidence="4" id="KW-1185">Reference proteome</keyword>
<sequence>MRHLRLLVPANIRHNSGGNAYNAQLVAGLRALGAEVEVLPVEGSWPESTAKERRRLGSLIGAWGPEAGPEAAVAMVDGLVAVAVPDELEFAAKAGQETWVLVHMPVPEESGAESLEREARALRAAAGVICTSSWAADILAARHGLRGLRVALPGTDSARLAQGSAPPHILTVAALLPNKEQVLVVEALARIQELAWSASLVGSDEADPEYAGLVRAAVAAHGLEGRVRITGELKGQALEDEWNRADLSVLVSRAEAFGMVVTESLAHGIPVAVRAGTGAVEALSFAAPDKGNSGRLPGTAVHFAGSDDPENPALLAGVLRDWLQDGGTRDTWRAAALQTRNRLPGWDQTAALVLDAVSKPASSKDPAQE</sequence>
<dbReference type="PANTHER" id="PTHR46401">
    <property type="entry name" value="GLYCOSYLTRANSFERASE WBBK-RELATED"/>
    <property type="match status" value="1"/>
</dbReference>
<dbReference type="PANTHER" id="PTHR46401:SF2">
    <property type="entry name" value="GLYCOSYLTRANSFERASE WBBK-RELATED"/>
    <property type="match status" value="1"/>
</dbReference>
<evidence type="ECO:0000313" key="3">
    <source>
        <dbReference type="EMBL" id="MDQ0675773.1"/>
    </source>
</evidence>
<comment type="caution">
    <text evidence="3">The sequence shown here is derived from an EMBL/GenBank/DDBJ whole genome shotgun (WGS) entry which is preliminary data.</text>
</comment>
<dbReference type="Pfam" id="PF00534">
    <property type="entry name" value="Glycos_transf_1"/>
    <property type="match status" value="1"/>
</dbReference>
<dbReference type="Gene3D" id="3.40.50.2000">
    <property type="entry name" value="Glycogen Phosphorylase B"/>
    <property type="match status" value="1"/>
</dbReference>
<evidence type="ECO:0000259" key="2">
    <source>
        <dbReference type="Pfam" id="PF00534"/>
    </source>
</evidence>
<evidence type="ECO:0000256" key="1">
    <source>
        <dbReference type="ARBA" id="ARBA00022679"/>
    </source>
</evidence>
<accession>A0ABU0PP74</accession>
<dbReference type="InterPro" id="IPR001296">
    <property type="entry name" value="Glyco_trans_1"/>
</dbReference>
<organism evidence="3 4">
    <name type="scientific">Pseudarthrobacter siccitolerans</name>
    <dbReference type="NCBI Taxonomy" id="861266"/>
    <lineage>
        <taxon>Bacteria</taxon>
        <taxon>Bacillati</taxon>
        <taxon>Actinomycetota</taxon>
        <taxon>Actinomycetes</taxon>
        <taxon>Micrococcales</taxon>
        <taxon>Micrococcaceae</taxon>
        <taxon>Pseudarthrobacter</taxon>
    </lineage>
</organism>
<keyword evidence="1" id="KW-0808">Transferase</keyword>
<protein>
    <submittedName>
        <fullName evidence="3">Glycosyltransferase involved in cell wall biosynthesis</fullName>
    </submittedName>
</protein>